<organism evidence="2 3">
    <name type="scientific">Sphagnum troendelagicum</name>
    <dbReference type="NCBI Taxonomy" id="128251"/>
    <lineage>
        <taxon>Eukaryota</taxon>
        <taxon>Viridiplantae</taxon>
        <taxon>Streptophyta</taxon>
        <taxon>Embryophyta</taxon>
        <taxon>Bryophyta</taxon>
        <taxon>Sphagnophytina</taxon>
        <taxon>Sphagnopsida</taxon>
        <taxon>Sphagnales</taxon>
        <taxon>Sphagnaceae</taxon>
        <taxon>Sphagnum</taxon>
    </lineage>
</organism>
<evidence type="ECO:0000313" key="2">
    <source>
        <dbReference type="EMBL" id="CAK9212316.1"/>
    </source>
</evidence>
<reference evidence="2" key="1">
    <citation type="submission" date="2024-02" db="EMBL/GenBank/DDBJ databases">
        <authorList>
            <consortium name="ELIXIR-Norway"/>
            <consortium name="Elixir Norway"/>
        </authorList>
    </citation>
    <scope>NUCLEOTIDE SEQUENCE</scope>
</reference>
<protein>
    <submittedName>
        <fullName evidence="2">Uncharacterized protein</fullName>
    </submittedName>
</protein>
<feature type="region of interest" description="Disordered" evidence="1">
    <location>
        <begin position="28"/>
        <end position="52"/>
    </location>
</feature>
<gene>
    <name evidence="2" type="ORF">CSSPTR1EN2_LOCUS11175</name>
</gene>
<dbReference type="EMBL" id="OZ019911">
    <property type="protein sequence ID" value="CAK9212316.1"/>
    <property type="molecule type" value="Genomic_DNA"/>
</dbReference>
<dbReference type="Proteomes" id="UP001497512">
    <property type="component" value="Chromosome 19"/>
</dbReference>
<evidence type="ECO:0000313" key="3">
    <source>
        <dbReference type="Proteomes" id="UP001497512"/>
    </source>
</evidence>
<name>A0ABP0U4B8_9BRYO</name>
<sequence>MITKAFAPMPVRNVELFRRARAQLQLGAANPQKPVAADPRTASSESKRSAAEPHELCIYRPRSSTWSKARVIVVVVVVVASVPREDGASGYKRADLQSAGTSM</sequence>
<accession>A0ABP0U4B8</accession>
<keyword evidence="3" id="KW-1185">Reference proteome</keyword>
<evidence type="ECO:0000256" key="1">
    <source>
        <dbReference type="SAM" id="MobiDB-lite"/>
    </source>
</evidence>
<proteinExistence type="predicted"/>